<keyword evidence="2" id="KW-1185">Reference proteome</keyword>
<proteinExistence type="predicted"/>
<name>A0A1W1XUT6_9NEIS</name>
<organism evidence="1 2">
    <name type="scientific">Andreprevotia lacus DSM 23236</name>
    <dbReference type="NCBI Taxonomy" id="1121001"/>
    <lineage>
        <taxon>Bacteria</taxon>
        <taxon>Pseudomonadati</taxon>
        <taxon>Pseudomonadota</taxon>
        <taxon>Betaproteobacteria</taxon>
        <taxon>Neisseriales</taxon>
        <taxon>Chitinibacteraceae</taxon>
        <taxon>Andreprevotia</taxon>
    </lineage>
</organism>
<protein>
    <submittedName>
        <fullName evidence="1">Uncharacterized protein</fullName>
    </submittedName>
</protein>
<gene>
    <name evidence="1" type="ORF">SAMN02745857_02955</name>
</gene>
<dbReference type="Proteomes" id="UP000192761">
    <property type="component" value="Unassembled WGS sequence"/>
</dbReference>
<evidence type="ECO:0000313" key="2">
    <source>
        <dbReference type="Proteomes" id="UP000192761"/>
    </source>
</evidence>
<sequence>MLKNGVMKKRILGDRARFMVYVSASFVNWRSPCRAAPVSIFPVFRCI</sequence>
<dbReference type="AlphaFoldDB" id="A0A1W1XUT6"/>
<dbReference type="EMBL" id="FWXD01000018">
    <property type="protein sequence ID" value="SMC27719.1"/>
    <property type="molecule type" value="Genomic_DNA"/>
</dbReference>
<reference evidence="1 2" key="1">
    <citation type="submission" date="2017-04" db="EMBL/GenBank/DDBJ databases">
        <authorList>
            <person name="Afonso C.L."/>
            <person name="Miller P.J."/>
            <person name="Scott M.A."/>
            <person name="Spackman E."/>
            <person name="Goraichik I."/>
            <person name="Dimitrov K.M."/>
            <person name="Suarez D.L."/>
            <person name="Swayne D.E."/>
        </authorList>
    </citation>
    <scope>NUCLEOTIDE SEQUENCE [LARGE SCALE GENOMIC DNA]</scope>
    <source>
        <strain evidence="1 2">DSM 23236</strain>
    </source>
</reference>
<evidence type="ECO:0000313" key="1">
    <source>
        <dbReference type="EMBL" id="SMC27719.1"/>
    </source>
</evidence>
<accession>A0A1W1XUT6</accession>